<comment type="catalytic activity">
    <reaction evidence="4">
        <text>Couples ATP hydrolysis with the unwinding of duplex DNA by translocating in the 3'-5' direction.</text>
        <dbReference type="EC" id="5.6.2.4"/>
    </reaction>
</comment>
<dbReference type="GO" id="GO:0009378">
    <property type="term" value="F:four-way junction helicase activity"/>
    <property type="evidence" value="ECO:0007669"/>
    <property type="project" value="TreeGrafter"/>
</dbReference>
<dbReference type="Pfam" id="PF00271">
    <property type="entry name" value="Helicase_C"/>
    <property type="match status" value="1"/>
</dbReference>
<keyword evidence="10" id="KW-1185">Reference proteome</keyword>
<feature type="compositionally biased region" description="Acidic residues" evidence="6">
    <location>
        <begin position="14"/>
        <end position="35"/>
    </location>
</feature>
<dbReference type="Pfam" id="PF00270">
    <property type="entry name" value="DEAD"/>
    <property type="match status" value="1"/>
</dbReference>
<evidence type="ECO:0000259" key="8">
    <source>
        <dbReference type="PROSITE" id="PS51194"/>
    </source>
</evidence>
<dbReference type="InterPro" id="IPR027417">
    <property type="entry name" value="P-loop_NTPase"/>
</dbReference>
<dbReference type="SMART" id="SM00487">
    <property type="entry name" value="DEXDc"/>
    <property type="match status" value="1"/>
</dbReference>
<keyword evidence="3" id="KW-0067">ATP-binding</keyword>
<dbReference type="EMBL" id="JALJOV010001501">
    <property type="protein sequence ID" value="KAK9847024.1"/>
    <property type="molecule type" value="Genomic_DNA"/>
</dbReference>
<name>A0AAW1SM65_9CHLO</name>
<dbReference type="GO" id="GO:0000724">
    <property type="term" value="P:double-strand break repair via homologous recombination"/>
    <property type="evidence" value="ECO:0007669"/>
    <property type="project" value="TreeGrafter"/>
</dbReference>
<dbReference type="SUPFAM" id="SSF52540">
    <property type="entry name" value="P-loop containing nucleoside triphosphate hydrolases"/>
    <property type="match status" value="1"/>
</dbReference>
<feature type="compositionally biased region" description="Basic residues" evidence="6">
    <location>
        <begin position="54"/>
        <end position="66"/>
    </location>
</feature>
<dbReference type="GO" id="GO:0005634">
    <property type="term" value="C:nucleus"/>
    <property type="evidence" value="ECO:0007669"/>
    <property type="project" value="TreeGrafter"/>
</dbReference>
<dbReference type="PANTHER" id="PTHR13710">
    <property type="entry name" value="DNA HELICASE RECQ FAMILY MEMBER"/>
    <property type="match status" value="1"/>
</dbReference>
<evidence type="ECO:0000256" key="5">
    <source>
        <dbReference type="ARBA" id="ARBA00034808"/>
    </source>
</evidence>
<comment type="caution">
    <text evidence="9">The sequence shown here is derived from an EMBL/GenBank/DDBJ whole genome shotgun (WGS) entry which is preliminary data.</text>
</comment>
<dbReference type="SMART" id="SM00490">
    <property type="entry name" value="HELICc"/>
    <property type="match status" value="1"/>
</dbReference>
<dbReference type="Gene3D" id="3.40.50.300">
    <property type="entry name" value="P-loop containing nucleotide triphosphate hydrolases"/>
    <property type="match status" value="2"/>
</dbReference>
<evidence type="ECO:0000313" key="10">
    <source>
        <dbReference type="Proteomes" id="UP001485043"/>
    </source>
</evidence>
<evidence type="ECO:0000313" key="9">
    <source>
        <dbReference type="EMBL" id="KAK9847024.1"/>
    </source>
</evidence>
<dbReference type="PROSITE" id="PS51192">
    <property type="entry name" value="HELICASE_ATP_BIND_1"/>
    <property type="match status" value="1"/>
</dbReference>
<dbReference type="GO" id="GO:0043138">
    <property type="term" value="F:3'-5' DNA helicase activity"/>
    <property type="evidence" value="ECO:0007669"/>
    <property type="project" value="UniProtKB-EC"/>
</dbReference>
<evidence type="ECO:0000256" key="2">
    <source>
        <dbReference type="ARBA" id="ARBA00022741"/>
    </source>
</evidence>
<dbReference type="Proteomes" id="UP001485043">
    <property type="component" value="Unassembled WGS sequence"/>
</dbReference>
<accession>A0AAW1SM65</accession>
<dbReference type="GO" id="GO:0005524">
    <property type="term" value="F:ATP binding"/>
    <property type="evidence" value="ECO:0007669"/>
    <property type="project" value="UniProtKB-KW"/>
</dbReference>
<dbReference type="GO" id="GO:0005737">
    <property type="term" value="C:cytoplasm"/>
    <property type="evidence" value="ECO:0007669"/>
    <property type="project" value="TreeGrafter"/>
</dbReference>
<feature type="domain" description="Helicase C-terminal" evidence="8">
    <location>
        <begin position="265"/>
        <end position="386"/>
    </location>
</feature>
<evidence type="ECO:0000259" key="7">
    <source>
        <dbReference type="PROSITE" id="PS51192"/>
    </source>
</evidence>
<evidence type="ECO:0000256" key="3">
    <source>
        <dbReference type="ARBA" id="ARBA00022840"/>
    </source>
</evidence>
<dbReference type="InterPro" id="IPR011545">
    <property type="entry name" value="DEAD/DEAH_box_helicase_dom"/>
</dbReference>
<evidence type="ECO:0000256" key="1">
    <source>
        <dbReference type="ARBA" id="ARBA00005446"/>
    </source>
</evidence>
<evidence type="ECO:0000256" key="4">
    <source>
        <dbReference type="ARBA" id="ARBA00034617"/>
    </source>
</evidence>
<gene>
    <name evidence="9" type="ORF">WJX84_010498</name>
</gene>
<proteinExistence type="inferred from homology"/>
<reference evidence="9 10" key="1">
    <citation type="journal article" date="2024" name="Nat. Commun.">
        <title>Phylogenomics reveals the evolutionary origins of lichenization in chlorophyte algae.</title>
        <authorList>
            <person name="Puginier C."/>
            <person name="Libourel C."/>
            <person name="Otte J."/>
            <person name="Skaloud P."/>
            <person name="Haon M."/>
            <person name="Grisel S."/>
            <person name="Petersen M."/>
            <person name="Berrin J.G."/>
            <person name="Delaux P.M."/>
            <person name="Dal Grande F."/>
            <person name="Keller J."/>
        </authorList>
    </citation>
    <scope>NUCLEOTIDE SEQUENCE [LARGE SCALE GENOMIC DNA]</scope>
    <source>
        <strain evidence="9 10">SAG 2523</strain>
    </source>
</reference>
<dbReference type="InterPro" id="IPR001650">
    <property type="entry name" value="Helicase_C-like"/>
</dbReference>
<dbReference type="InterPro" id="IPR014001">
    <property type="entry name" value="Helicase_ATP-bd"/>
</dbReference>
<sequence>MDAMGCSEGRSEDASEPEAGGDTDPESSTSADEDGPATKRPRKAHGKEAISRKSAAKPRAVRKPKAPKTTGAPVRKAKSRGGSANFVRHNLKVMGFGEFRGRQLEVIRRILAGRSTLAVLPTGAGKSLTYQLPAAALGGTVLVISPLLALMRDQLSHLPPQLPAAMLWGGQSKEEARFILQSLSEGKLRIIYVAPERLQSRPLLEALAPLLPLPLICIDEAHCLAEWGHNFRSAYFRLGLLLRQQIPSRAILALTATATSATQVAIADALAIPPDGIIQDTSLRPNLRMRVSRCEATQADQAARFLAAQGISALSYHAQKPHQEREAIQARFCQGKVRVVTATVAFGMGLDAPGVGGVVHLTLPRSLEEYVQQACYLPFTPSPKVQ</sequence>
<dbReference type="EC" id="5.6.2.4" evidence="5"/>
<evidence type="ECO:0000256" key="6">
    <source>
        <dbReference type="SAM" id="MobiDB-lite"/>
    </source>
</evidence>
<comment type="similarity">
    <text evidence="1">Belongs to the helicase family. RecQ subfamily.</text>
</comment>
<dbReference type="PANTHER" id="PTHR13710:SF108">
    <property type="entry name" value="ATP-DEPENDENT DNA HELICASE Q4"/>
    <property type="match status" value="1"/>
</dbReference>
<dbReference type="PROSITE" id="PS51194">
    <property type="entry name" value="HELICASE_CTER"/>
    <property type="match status" value="1"/>
</dbReference>
<keyword evidence="2" id="KW-0547">Nucleotide-binding</keyword>
<dbReference type="GO" id="GO:0003676">
    <property type="term" value="F:nucleic acid binding"/>
    <property type="evidence" value="ECO:0007669"/>
    <property type="project" value="InterPro"/>
</dbReference>
<dbReference type="GO" id="GO:0005694">
    <property type="term" value="C:chromosome"/>
    <property type="evidence" value="ECO:0007669"/>
    <property type="project" value="TreeGrafter"/>
</dbReference>
<dbReference type="AlphaFoldDB" id="A0AAW1SM65"/>
<feature type="domain" description="Helicase ATP-binding" evidence="7">
    <location>
        <begin position="107"/>
        <end position="276"/>
    </location>
</feature>
<protein>
    <recommendedName>
        <fullName evidence="5">DNA 3'-5' helicase</fullName>
        <ecNumber evidence="5">5.6.2.4</ecNumber>
    </recommendedName>
</protein>
<organism evidence="9 10">
    <name type="scientific">Apatococcus fuscideae</name>
    <dbReference type="NCBI Taxonomy" id="2026836"/>
    <lineage>
        <taxon>Eukaryota</taxon>
        <taxon>Viridiplantae</taxon>
        <taxon>Chlorophyta</taxon>
        <taxon>core chlorophytes</taxon>
        <taxon>Trebouxiophyceae</taxon>
        <taxon>Chlorellales</taxon>
        <taxon>Chlorellaceae</taxon>
        <taxon>Apatococcus</taxon>
    </lineage>
</organism>
<feature type="region of interest" description="Disordered" evidence="6">
    <location>
        <begin position="1"/>
        <end position="83"/>
    </location>
</feature>